<dbReference type="InterPro" id="IPR001466">
    <property type="entry name" value="Beta-lactam-related"/>
</dbReference>
<dbReference type="KEGG" id="ahal:FTX54_008525"/>
<dbReference type="AlphaFoldDB" id="A0A5C7FLI4"/>
<dbReference type="Gene3D" id="3.40.710.10">
    <property type="entry name" value="DD-peptidase/beta-lactamase superfamily"/>
    <property type="match status" value="1"/>
</dbReference>
<accession>A0A5C7FLI4</accession>
<dbReference type="EMBL" id="CP144914">
    <property type="protein sequence ID" value="WWD78487.1"/>
    <property type="molecule type" value="Genomic_DNA"/>
</dbReference>
<organism evidence="2 3">
    <name type="scientific">Alkalicoccus halolimnae</name>
    <dbReference type="NCBI Taxonomy" id="1667239"/>
    <lineage>
        <taxon>Bacteria</taxon>
        <taxon>Bacillati</taxon>
        <taxon>Bacillota</taxon>
        <taxon>Bacilli</taxon>
        <taxon>Bacillales</taxon>
        <taxon>Bacillaceae</taxon>
        <taxon>Alkalicoccus</taxon>
    </lineage>
</organism>
<proteinExistence type="predicted"/>
<feature type="domain" description="Beta-lactamase-related" evidence="1">
    <location>
        <begin position="13"/>
        <end position="264"/>
    </location>
</feature>
<dbReference type="EC" id="3.-.-.-" evidence="2"/>
<protein>
    <submittedName>
        <fullName evidence="2">Serine hydrolase</fullName>
        <ecNumber evidence="2">3.-.-.-</ecNumber>
    </submittedName>
</protein>
<dbReference type="PANTHER" id="PTHR43283">
    <property type="entry name" value="BETA-LACTAMASE-RELATED"/>
    <property type="match status" value="1"/>
</dbReference>
<dbReference type="Pfam" id="PF00144">
    <property type="entry name" value="Beta-lactamase"/>
    <property type="match status" value="1"/>
</dbReference>
<dbReference type="PANTHER" id="PTHR43283:SF7">
    <property type="entry name" value="BETA-LACTAMASE-RELATED DOMAIN-CONTAINING PROTEIN"/>
    <property type="match status" value="1"/>
</dbReference>
<evidence type="ECO:0000313" key="2">
    <source>
        <dbReference type="EMBL" id="WWD78487.1"/>
    </source>
</evidence>
<dbReference type="GO" id="GO:0016787">
    <property type="term" value="F:hydrolase activity"/>
    <property type="evidence" value="ECO:0007669"/>
    <property type="project" value="UniProtKB-KW"/>
</dbReference>
<sequence>MNNSELEKVLKEKGMDACIINTGEKELFSFRKENREQQPEAVNSVTKSILSLVTAKALEENYFELGTEITEVLKVDASFDGKTVEDLLTMSTGLTEKNWQEAITAEGWLESLCRSKIRSSDKTFHYNNADSYLLSAVLAERIQSNWLEYAVEKIFSPLKIEQWEWKLSPDGLPIGGYGLKMTAEDLMKIGILVLNKGQWEGEELLTSSSIKKMTAPVVDHAVRNQHYGQHWWITPDKPQIVYGAGKRGKFLFLIPEKNVAAVFLGELPGEDLLPFQWFVKYASSSLQNT</sequence>
<keyword evidence="2" id="KW-0378">Hydrolase</keyword>
<evidence type="ECO:0000313" key="3">
    <source>
        <dbReference type="Proteomes" id="UP000321816"/>
    </source>
</evidence>
<dbReference type="InterPro" id="IPR012338">
    <property type="entry name" value="Beta-lactam/transpept-like"/>
</dbReference>
<evidence type="ECO:0000259" key="1">
    <source>
        <dbReference type="Pfam" id="PF00144"/>
    </source>
</evidence>
<name>A0A5C7FLI4_9BACI</name>
<keyword evidence="3" id="KW-1185">Reference proteome</keyword>
<gene>
    <name evidence="2" type="ORF">FTX54_008525</name>
</gene>
<dbReference type="InterPro" id="IPR050789">
    <property type="entry name" value="Diverse_Enzym_Activities"/>
</dbReference>
<dbReference type="RefSeq" id="WP_147802181.1">
    <property type="nucleotide sequence ID" value="NZ_CP144914.1"/>
</dbReference>
<dbReference type="OrthoDB" id="9773047at2"/>
<dbReference type="SUPFAM" id="SSF56601">
    <property type="entry name" value="beta-lactamase/transpeptidase-like"/>
    <property type="match status" value="1"/>
</dbReference>
<dbReference type="Proteomes" id="UP000321816">
    <property type="component" value="Chromosome"/>
</dbReference>
<reference evidence="2 3" key="1">
    <citation type="submission" date="2024-01" db="EMBL/GenBank/DDBJ databases">
        <title>Complete Genome Sequence of Alkalicoccus halolimnae BZ-SZ-XJ29T, a Moderately Halophilic Bacterium Isolated from a Salt Lake.</title>
        <authorList>
            <person name="Zhao B."/>
        </authorList>
    </citation>
    <scope>NUCLEOTIDE SEQUENCE [LARGE SCALE GENOMIC DNA]</scope>
    <source>
        <strain evidence="2 3">BZ-SZ-XJ29</strain>
    </source>
</reference>